<dbReference type="SUPFAM" id="SSF56349">
    <property type="entry name" value="DNA breaking-rejoining enzymes"/>
    <property type="match status" value="1"/>
</dbReference>
<reference evidence="6 7" key="1">
    <citation type="journal article" date="2014" name="Int. J. Syst. Evol. Microbiol.">
        <title>Complete genome sequence of Corynebacterium casei LMG S-19264T (=DSM 44701T), isolated from a smear-ripened cheese.</title>
        <authorList>
            <consortium name="US DOE Joint Genome Institute (JGI-PGF)"/>
            <person name="Walter F."/>
            <person name="Albersmeier A."/>
            <person name="Kalinowski J."/>
            <person name="Ruckert C."/>
        </authorList>
    </citation>
    <scope>NUCLEOTIDE SEQUENCE [LARGE SCALE GENOMIC DNA]</scope>
    <source>
        <strain evidence="6 7">NBRC 112785</strain>
    </source>
</reference>
<dbReference type="GO" id="GO:0006310">
    <property type="term" value="P:DNA recombination"/>
    <property type="evidence" value="ECO:0007669"/>
    <property type="project" value="UniProtKB-KW"/>
</dbReference>
<dbReference type="Proteomes" id="UP001157439">
    <property type="component" value="Unassembled WGS sequence"/>
</dbReference>
<dbReference type="InterPro" id="IPR011010">
    <property type="entry name" value="DNA_brk_join_enz"/>
</dbReference>
<dbReference type="InterPro" id="IPR050808">
    <property type="entry name" value="Phage_Integrase"/>
</dbReference>
<dbReference type="GO" id="GO:0015074">
    <property type="term" value="P:DNA integration"/>
    <property type="evidence" value="ECO:0007669"/>
    <property type="project" value="UniProtKB-KW"/>
</dbReference>
<comment type="caution">
    <text evidence="6">The sequence shown here is derived from an EMBL/GenBank/DDBJ whole genome shotgun (WGS) entry which is preliminary data.</text>
</comment>
<dbReference type="InterPro" id="IPR038488">
    <property type="entry name" value="Integrase_DNA-bd_sf"/>
</dbReference>
<dbReference type="Gene3D" id="1.10.443.10">
    <property type="entry name" value="Intergrase catalytic core"/>
    <property type="match status" value="1"/>
</dbReference>
<evidence type="ECO:0000313" key="7">
    <source>
        <dbReference type="Proteomes" id="UP001157439"/>
    </source>
</evidence>
<sequence length="398" mass="45976">MSLSDTKLKSLLGKTHAGTCAKKLSDRDGLTIYWSPKGKLSFYFRFRFHGKGQQLKLGTYPLLSLKVARKKAEVCKKWLEEGHNPVTQIKLVSEQKLTPVTVECALEYWIDKYAKTKRKNWAKTQQQFKAYIYPKIGNLPVEQCETRHWIVVFEEYAEKSPVGAGYAFQASKQALKYCKNRKYAYSNALDELNISDVAKSQTPKDRVLSLVELRDILAWAKDYKLSSYYQWLAVLLIYTGARTQEVRLSESKEWDLEAKVWTVPRSHSKNNKVITRPIPCEIIPLIKFLLADNPRYLLGELKRPEAVSTYASSLNKRLGHSKWNWHDIRRSFSTFLNEAEEDTFIIEMLLGHSIGGVAAHYDKAPRLEQKRRVYRRWERLLSGASDNVFVLRSANGAE</sequence>
<dbReference type="GO" id="GO:0003677">
    <property type="term" value="F:DNA binding"/>
    <property type="evidence" value="ECO:0007669"/>
    <property type="project" value="UniProtKB-KW"/>
</dbReference>
<dbReference type="Gene3D" id="3.30.160.390">
    <property type="entry name" value="Integrase, DNA-binding domain"/>
    <property type="match status" value="1"/>
</dbReference>
<dbReference type="Pfam" id="PF13356">
    <property type="entry name" value="Arm-DNA-bind_3"/>
    <property type="match status" value="1"/>
</dbReference>
<keyword evidence="7" id="KW-1185">Reference proteome</keyword>
<protein>
    <submittedName>
        <fullName evidence="6">Integrase</fullName>
    </submittedName>
</protein>
<organism evidence="6 7">
    <name type="scientific">Paraferrimonas haliotis</name>
    <dbReference type="NCBI Taxonomy" id="2013866"/>
    <lineage>
        <taxon>Bacteria</taxon>
        <taxon>Pseudomonadati</taxon>
        <taxon>Pseudomonadota</taxon>
        <taxon>Gammaproteobacteria</taxon>
        <taxon>Alteromonadales</taxon>
        <taxon>Ferrimonadaceae</taxon>
        <taxon>Paraferrimonas</taxon>
    </lineage>
</organism>
<dbReference type="InterPro" id="IPR013762">
    <property type="entry name" value="Integrase-like_cat_sf"/>
</dbReference>
<dbReference type="PANTHER" id="PTHR30629:SF2">
    <property type="entry name" value="PROPHAGE INTEGRASE INTS-RELATED"/>
    <property type="match status" value="1"/>
</dbReference>
<evidence type="ECO:0000313" key="6">
    <source>
        <dbReference type="EMBL" id="GLS83448.1"/>
    </source>
</evidence>
<dbReference type="AlphaFoldDB" id="A0AA37WWE3"/>
<evidence type="ECO:0000256" key="1">
    <source>
        <dbReference type="ARBA" id="ARBA00008857"/>
    </source>
</evidence>
<name>A0AA37WWE3_9GAMM</name>
<dbReference type="InterPro" id="IPR025166">
    <property type="entry name" value="Integrase_DNA_bind_dom"/>
</dbReference>
<dbReference type="InterPro" id="IPR002104">
    <property type="entry name" value="Integrase_catalytic"/>
</dbReference>
<dbReference type="InterPro" id="IPR010998">
    <property type="entry name" value="Integrase_recombinase_N"/>
</dbReference>
<evidence type="ECO:0000256" key="3">
    <source>
        <dbReference type="ARBA" id="ARBA00023125"/>
    </source>
</evidence>
<dbReference type="Pfam" id="PF00589">
    <property type="entry name" value="Phage_integrase"/>
    <property type="match status" value="1"/>
</dbReference>
<gene>
    <name evidence="6" type="ORF">GCM10007894_14250</name>
</gene>
<keyword evidence="2" id="KW-0229">DNA integration</keyword>
<keyword evidence="3" id="KW-0238">DNA-binding</keyword>
<evidence type="ECO:0000256" key="2">
    <source>
        <dbReference type="ARBA" id="ARBA00022908"/>
    </source>
</evidence>
<dbReference type="PROSITE" id="PS51898">
    <property type="entry name" value="TYR_RECOMBINASE"/>
    <property type="match status" value="1"/>
</dbReference>
<feature type="domain" description="Tyr recombinase" evidence="5">
    <location>
        <begin position="203"/>
        <end position="375"/>
    </location>
</feature>
<evidence type="ECO:0000256" key="4">
    <source>
        <dbReference type="ARBA" id="ARBA00023172"/>
    </source>
</evidence>
<dbReference type="CDD" id="cd00801">
    <property type="entry name" value="INT_P4_C"/>
    <property type="match status" value="1"/>
</dbReference>
<keyword evidence="4" id="KW-0233">DNA recombination</keyword>
<dbReference type="Gene3D" id="1.10.150.130">
    <property type="match status" value="1"/>
</dbReference>
<dbReference type="EMBL" id="BSPO01000002">
    <property type="protein sequence ID" value="GLS83448.1"/>
    <property type="molecule type" value="Genomic_DNA"/>
</dbReference>
<dbReference type="PANTHER" id="PTHR30629">
    <property type="entry name" value="PROPHAGE INTEGRASE"/>
    <property type="match status" value="1"/>
</dbReference>
<evidence type="ECO:0000259" key="5">
    <source>
        <dbReference type="PROSITE" id="PS51898"/>
    </source>
</evidence>
<dbReference type="RefSeq" id="WP_095499798.1">
    <property type="nucleotide sequence ID" value="NZ_BSPO01000002.1"/>
</dbReference>
<accession>A0AA37WWE3</accession>
<proteinExistence type="inferred from homology"/>
<comment type="similarity">
    <text evidence="1">Belongs to the 'phage' integrase family.</text>
</comment>